<comment type="caution">
    <text evidence="3">The sequence shown here is derived from an EMBL/GenBank/DDBJ whole genome shotgun (WGS) entry which is preliminary data.</text>
</comment>
<feature type="transmembrane region" description="Helical" evidence="2">
    <location>
        <begin position="12"/>
        <end position="35"/>
    </location>
</feature>
<dbReference type="PANTHER" id="PTHR40044">
    <property type="entry name" value="INTEGRAL MEMBRANE PROTEIN-RELATED"/>
    <property type="match status" value="1"/>
</dbReference>
<dbReference type="PANTHER" id="PTHR40044:SF1">
    <property type="entry name" value="INTEGRAL MEMBRANE PROTEIN"/>
    <property type="match status" value="1"/>
</dbReference>
<evidence type="ECO:0000256" key="2">
    <source>
        <dbReference type="SAM" id="Phobius"/>
    </source>
</evidence>
<keyword evidence="2" id="KW-1133">Transmembrane helix</keyword>
<dbReference type="Pfam" id="PF06177">
    <property type="entry name" value="QueT"/>
    <property type="match status" value="1"/>
</dbReference>
<reference evidence="3" key="2">
    <citation type="submission" date="2021-04" db="EMBL/GenBank/DDBJ databases">
        <authorList>
            <person name="Gilroy R."/>
        </authorList>
    </citation>
    <scope>NUCLEOTIDE SEQUENCE</scope>
    <source>
        <strain evidence="3">USAMLcec2-132</strain>
    </source>
</reference>
<dbReference type="Proteomes" id="UP000823891">
    <property type="component" value="Unassembled WGS sequence"/>
</dbReference>
<organism evidence="3 4">
    <name type="scientific">Candidatus Eisenbergiella merdavium</name>
    <dbReference type="NCBI Taxonomy" id="2838551"/>
    <lineage>
        <taxon>Bacteria</taxon>
        <taxon>Bacillati</taxon>
        <taxon>Bacillota</taxon>
        <taxon>Clostridia</taxon>
        <taxon>Lachnospirales</taxon>
        <taxon>Lachnospiraceae</taxon>
        <taxon>Eisenbergiella</taxon>
    </lineage>
</organism>
<evidence type="ECO:0000256" key="1">
    <source>
        <dbReference type="SAM" id="MobiDB-lite"/>
    </source>
</evidence>
<feature type="transmembrane region" description="Helical" evidence="2">
    <location>
        <begin position="142"/>
        <end position="165"/>
    </location>
</feature>
<feature type="transmembrane region" description="Helical" evidence="2">
    <location>
        <begin position="171"/>
        <end position="196"/>
    </location>
</feature>
<sequence>MNKKNIHLLTQAAMIAALYVVLTFVANAFGLANYAVQVRFSEALTILPLFTPAGIPGLFIGCLISNILTGCALPDIIFGSIATLIGALGTWKLRNICSPFPDKNEKNASQGRASHVPSTGEAFSRKASPRTTFQRNVVRRNVFLAPLPPILANTIIVPFVLRYAYDIRPLWLSFLTVGAGEIISCGILGLLLACTLNKYRSQIFREDF</sequence>
<keyword evidence="2" id="KW-0812">Transmembrane</keyword>
<dbReference type="AlphaFoldDB" id="A0A9D2NFR6"/>
<accession>A0A9D2NFR6</accession>
<dbReference type="InterPro" id="IPR010387">
    <property type="entry name" value="QueT"/>
</dbReference>
<name>A0A9D2NFR6_9FIRM</name>
<evidence type="ECO:0000313" key="3">
    <source>
        <dbReference type="EMBL" id="HJC22894.1"/>
    </source>
</evidence>
<keyword evidence="2" id="KW-0472">Membrane</keyword>
<gene>
    <name evidence="3" type="ORF">H9761_04220</name>
</gene>
<dbReference type="EMBL" id="DWWS01000018">
    <property type="protein sequence ID" value="HJC22894.1"/>
    <property type="molecule type" value="Genomic_DNA"/>
</dbReference>
<protein>
    <submittedName>
        <fullName evidence="3">QueT transporter family protein</fullName>
    </submittedName>
</protein>
<feature type="region of interest" description="Disordered" evidence="1">
    <location>
        <begin position="104"/>
        <end position="123"/>
    </location>
</feature>
<dbReference type="PIRSF" id="PIRSF031501">
    <property type="entry name" value="QueT"/>
    <property type="match status" value="1"/>
</dbReference>
<proteinExistence type="predicted"/>
<reference evidence="3" key="1">
    <citation type="journal article" date="2021" name="PeerJ">
        <title>Extensive microbial diversity within the chicken gut microbiome revealed by metagenomics and culture.</title>
        <authorList>
            <person name="Gilroy R."/>
            <person name="Ravi A."/>
            <person name="Getino M."/>
            <person name="Pursley I."/>
            <person name="Horton D.L."/>
            <person name="Alikhan N.F."/>
            <person name="Baker D."/>
            <person name="Gharbi K."/>
            <person name="Hall N."/>
            <person name="Watson M."/>
            <person name="Adriaenssens E.M."/>
            <person name="Foster-Nyarko E."/>
            <person name="Jarju S."/>
            <person name="Secka A."/>
            <person name="Antonio M."/>
            <person name="Oren A."/>
            <person name="Chaudhuri R.R."/>
            <person name="La Ragione R."/>
            <person name="Hildebrand F."/>
            <person name="Pallen M.J."/>
        </authorList>
    </citation>
    <scope>NUCLEOTIDE SEQUENCE</scope>
    <source>
        <strain evidence="3">USAMLcec2-132</strain>
    </source>
</reference>
<feature type="transmembrane region" description="Helical" evidence="2">
    <location>
        <begin position="55"/>
        <end position="88"/>
    </location>
</feature>
<evidence type="ECO:0000313" key="4">
    <source>
        <dbReference type="Proteomes" id="UP000823891"/>
    </source>
</evidence>